<organism evidence="2 3">
    <name type="scientific">Candidatus Faeciplasma gallinarum</name>
    <dbReference type="NCBI Taxonomy" id="2840799"/>
    <lineage>
        <taxon>Bacteria</taxon>
        <taxon>Bacillati</taxon>
        <taxon>Bacillota</taxon>
        <taxon>Clostridia</taxon>
        <taxon>Eubacteriales</taxon>
        <taxon>Oscillospiraceae</taxon>
        <taxon>Oscillospiraceae incertae sedis</taxon>
        <taxon>Candidatus Faeciplasma</taxon>
    </lineage>
</organism>
<dbReference type="EMBL" id="DVIR01000047">
    <property type="protein sequence ID" value="HIS24803.1"/>
    <property type="molecule type" value="Genomic_DNA"/>
</dbReference>
<name>A0A9D1ENN7_9FIRM</name>
<dbReference type="PANTHER" id="PTHR18964">
    <property type="entry name" value="ROK (REPRESSOR, ORF, KINASE) FAMILY"/>
    <property type="match status" value="1"/>
</dbReference>
<gene>
    <name evidence="2" type="ORF">IAD01_05305</name>
</gene>
<dbReference type="AlphaFoldDB" id="A0A9D1ENN7"/>
<dbReference type="InterPro" id="IPR049874">
    <property type="entry name" value="ROK_cs"/>
</dbReference>
<evidence type="ECO:0000313" key="2">
    <source>
        <dbReference type="EMBL" id="HIS24803.1"/>
    </source>
</evidence>
<reference evidence="2" key="2">
    <citation type="journal article" date="2021" name="PeerJ">
        <title>Extensive microbial diversity within the chicken gut microbiome revealed by metagenomics and culture.</title>
        <authorList>
            <person name="Gilroy R."/>
            <person name="Ravi A."/>
            <person name="Getino M."/>
            <person name="Pursley I."/>
            <person name="Horton D.L."/>
            <person name="Alikhan N.F."/>
            <person name="Baker D."/>
            <person name="Gharbi K."/>
            <person name="Hall N."/>
            <person name="Watson M."/>
            <person name="Adriaenssens E.M."/>
            <person name="Foster-Nyarko E."/>
            <person name="Jarju S."/>
            <person name="Secka A."/>
            <person name="Antonio M."/>
            <person name="Oren A."/>
            <person name="Chaudhuri R.R."/>
            <person name="La Ragione R."/>
            <person name="Hildebrand F."/>
            <person name="Pallen M.J."/>
        </authorList>
    </citation>
    <scope>NUCLEOTIDE SEQUENCE</scope>
    <source>
        <strain evidence="2">CHK157-1446</strain>
    </source>
</reference>
<dbReference type="Pfam" id="PF00480">
    <property type="entry name" value="ROK"/>
    <property type="match status" value="1"/>
</dbReference>
<comment type="similarity">
    <text evidence="1">Belongs to the ROK (NagC/XylR) family.</text>
</comment>
<evidence type="ECO:0000256" key="1">
    <source>
        <dbReference type="ARBA" id="ARBA00006479"/>
    </source>
</evidence>
<dbReference type="PANTHER" id="PTHR18964:SF149">
    <property type="entry name" value="BIFUNCTIONAL UDP-N-ACETYLGLUCOSAMINE 2-EPIMERASE_N-ACETYLMANNOSAMINE KINASE"/>
    <property type="match status" value="1"/>
</dbReference>
<sequence length="320" mass="33584">MYNIGIDLGGTNIAAGVVDSDGRIVCKLSRKTDKSASGAEIIMQCCSAAREALESCGMSLADIYSVGLCSPGAVDSERGVIEYANNLDFSNLPAKSIIAEALGKRVCIENDANAAAYGEFCAGSAKGVDSAVCITLGTGVGGGVIIDKKIYKGYNGGGGELGHMVIEVGGDECTCGRRGCFEVYSSATGLVRMTRQAMHEHPESLMNDMAKPQDAGARLAFEAARHSDPAACAVVNRYIHYLAEGCANIINIFQPQILCIGGGVSNEGDYLINPLRELTMSMVYTRRGARNTEIVRAALGNDAGIIGASLLYRLEEESGK</sequence>
<comment type="caution">
    <text evidence="2">The sequence shown here is derived from an EMBL/GenBank/DDBJ whole genome shotgun (WGS) entry which is preliminary data.</text>
</comment>
<dbReference type="Proteomes" id="UP000823982">
    <property type="component" value="Unassembled WGS sequence"/>
</dbReference>
<evidence type="ECO:0000313" key="3">
    <source>
        <dbReference type="Proteomes" id="UP000823982"/>
    </source>
</evidence>
<dbReference type="InterPro" id="IPR043129">
    <property type="entry name" value="ATPase_NBD"/>
</dbReference>
<dbReference type="InterPro" id="IPR000600">
    <property type="entry name" value="ROK"/>
</dbReference>
<proteinExistence type="inferred from homology"/>
<dbReference type="PROSITE" id="PS01125">
    <property type="entry name" value="ROK"/>
    <property type="match status" value="1"/>
</dbReference>
<dbReference type="SUPFAM" id="SSF53067">
    <property type="entry name" value="Actin-like ATPase domain"/>
    <property type="match status" value="1"/>
</dbReference>
<reference evidence="2" key="1">
    <citation type="submission" date="2020-10" db="EMBL/GenBank/DDBJ databases">
        <authorList>
            <person name="Gilroy R."/>
        </authorList>
    </citation>
    <scope>NUCLEOTIDE SEQUENCE</scope>
    <source>
        <strain evidence="2">CHK157-1446</strain>
    </source>
</reference>
<protein>
    <submittedName>
        <fullName evidence="2">ROK family protein</fullName>
    </submittedName>
</protein>
<dbReference type="Gene3D" id="3.30.420.40">
    <property type="match status" value="2"/>
</dbReference>
<accession>A0A9D1ENN7</accession>